<name>A0A133UKB1_9EURY</name>
<keyword evidence="2" id="KW-1185">Reference proteome</keyword>
<reference evidence="1 2" key="1">
    <citation type="journal article" date="2016" name="Sci. Rep.">
        <title>Metabolic traits of an uncultured archaeal lineage -MSBL1- from brine pools of the Red Sea.</title>
        <authorList>
            <person name="Mwirichia R."/>
            <person name="Alam I."/>
            <person name="Rashid M."/>
            <person name="Vinu M."/>
            <person name="Ba-Alawi W."/>
            <person name="Anthony Kamau A."/>
            <person name="Kamanda Ngugi D."/>
            <person name="Goker M."/>
            <person name="Klenk H.P."/>
            <person name="Bajic V."/>
            <person name="Stingl U."/>
        </authorList>
    </citation>
    <scope>NUCLEOTIDE SEQUENCE [LARGE SCALE GENOMIC DNA]</scope>
    <source>
        <strain evidence="1">SCGC-AAA259I07</strain>
    </source>
</reference>
<dbReference type="EMBL" id="LHXQ01000036">
    <property type="protein sequence ID" value="KXA94639.1"/>
    <property type="molecule type" value="Genomic_DNA"/>
</dbReference>
<dbReference type="Proteomes" id="UP000070155">
    <property type="component" value="Unassembled WGS sequence"/>
</dbReference>
<comment type="caution">
    <text evidence="1">The sequence shown here is derived from an EMBL/GenBank/DDBJ whole genome shotgun (WGS) entry which is preliminary data.</text>
</comment>
<gene>
    <name evidence="1" type="ORF">AKJ36_02510</name>
</gene>
<organism evidence="1 2">
    <name type="scientific">candidate division MSBL1 archaeon SCGC-AAA259I07</name>
    <dbReference type="NCBI Taxonomy" id="1698266"/>
    <lineage>
        <taxon>Archaea</taxon>
        <taxon>Methanobacteriati</taxon>
        <taxon>Methanobacteriota</taxon>
        <taxon>candidate division MSBL1</taxon>
    </lineage>
</organism>
<sequence length="74" mass="8390">MSETRAGAFIWYCPVWGCPVTTGETEQVVLHLEKHCKPDEIVHRELQRFREAAFNGGTACGKSLDDPEHPKNKH</sequence>
<evidence type="ECO:0000313" key="1">
    <source>
        <dbReference type="EMBL" id="KXA94639.1"/>
    </source>
</evidence>
<proteinExistence type="predicted"/>
<dbReference type="AlphaFoldDB" id="A0A133UKB1"/>
<protein>
    <submittedName>
        <fullName evidence="1">Uncharacterized protein</fullName>
    </submittedName>
</protein>
<evidence type="ECO:0000313" key="2">
    <source>
        <dbReference type="Proteomes" id="UP000070155"/>
    </source>
</evidence>
<accession>A0A133UKB1</accession>